<feature type="transmembrane region" description="Helical" evidence="5">
    <location>
        <begin position="360"/>
        <end position="380"/>
    </location>
</feature>
<feature type="transmembrane region" description="Helical" evidence="5">
    <location>
        <begin position="193"/>
        <end position="222"/>
    </location>
</feature>
<dbReference type="Pfam" id="PF04932">
    <property type="entry name" value="Wzy_C"/>
    <property type="match status" value="1"/>
</dbReference>
<evidence type="ECO:0000256" key="5">
    <source>
        <dbReference type="SAM" id="Phobius"/>
    </source>
</evidence>
<dbReference type="EMBL" id="CP165625">
    <property type="protein sequence ID" value="XDU95144.1"/>
    <property type="molecule type" value="Genomic_DNA"/>
</dbReference>
<evidence type="ECO:0000259" key="6">
    <source>
        <dbReference type="Pfam" id="PF04932"/>
    </source>
</evidence>
<dbReference type="AlphaFoldDB" id="A0AB39W3B8"/>
<organism evidence="7">
    <name type="scientific">Flavobacterium sp. WC2409</name>
    <dbReference type="NCBI Taxonomy" id="3234139"/>
    <lineage>
        <taxon>Bacteria</taxon>
        <taxon>Pseudomonadati</taxon>
        <taxon>Bacteroidota</taxon>
        <taxon>Flavobacteriia</taxon>
        <taxon>Flavobacteriales</taxon>
        <taxon>Flavobacteriaceae</taxon>
        <taxon>Flavobacterium</taxon>
    </lineage>
</organism>
<proteinExistence type="predicted"/>
<gene>
    <name evidence="7" type="ORF">AB3G34_14785</name>
</gene>
<sequence>METIYAYLKKAFQELMLLHKQSPPLLLLLVVLLTIPLSYAINSIAMGIFGLSTLFYAKKSNFKIDKNLFLLVFLYALMALSLLWSHDLNASIKAISKELPLLIFAVCFMSFPAFDESKKQLLLKYYSFGMLIYVVYFLIKAVVRYSITRDNSVFFYHELVTDDLNAIHVSVYMSVAFFYFYSKEKRSKLNSIIAFLLAIFIFLLSSKNIIVVFVLLLIVFELFYSKGQLKQKKAVVSLFLLAIIMLLFSTKIKERFLVEWNSNTTENKTSLRTDAVNTVSVNQAWTQDKFNQNDYFSGTAFRVYQIRIFKEMLEEDNVFFKGYGLNASDFRIKEKGKEHTIFSGDATHDGYQNKNFHNQYVQIFAETGIVGLLLLLLIVSLSLRNAIKSKDFVAISFAVLMISLFLTESFLSRQRGLVFFTIFFCVFNAKNSPKPITKL</sequence>
<reference evidence="7" key="1">
    <citation type="submission" date="2024-07" db="EMBL/GenBank/DDBJ databases">
        <authorList>
            <person name="Biller S.J."/>
        </authorList>
    </citation>
    <scope>NUCLEOTIDE SEQUENCE</scope>
    <source>
        <strain evidence="7">WC2409</strain>
    </source>
</reference>
<dbReference type="InterPro" id="IPR007016">
    <property type="entry name" value="O-antigen_ligase-rel_domated"/>
</dbReference>
<keyword evidence="7" id="KW-0436">Ligase</keyword>
<feature type="transmembrane region" description="Helical" evidence="5">
    <location>
        <begin position="234"/>
        <end position="252"/>
    </location>
</feature>
<keyword evidence="3 5" id="KW-1133">Transmembrane helix</keyword>
<evidence type="ECO:0000313" key="7">
    <source>
        <dbReference type="EMBL" id="XDU95144.1"/>
    </source>
</evidence>
<evidence type="ECO:0000256" key="4">
    <source>
        <dbReference type="ARBA" id="ARBA00023136"/>
    </source>
</evidence>
<protein>
    <submittedName>
        <fullName evidence="7">O-antigen ligase family protein</fullName>
    </submittedName>
</protein>
<dbReference type="GO" id="GO:0016874">
    <property type="term" value="F:ligase activity"/>
    <property type="evidence" value="ECO:0007669"/>
    <property type="project" value="UniProtKB-KW"/>
</dbReference>
<accession>A0AB39W3B8</accession>
<evidence type="ECO:0000256" key="3">
    <source>
        <dbReference type="ARBA" id="ARBA00022989"/>
    </source>
</evidence>
<dbReference type="PANTHER" id="PTHR37422:SF13">
    <property type="entry name" value="LIPOPOLYSACCHARIDE BIOSYNTHESIS PROTEIN PA4999-RELATED"/>
    <property type="match status" value="1"/>
</dbReference>
<feature type="transmembrane region" description="Helical" evidence="5">
    <location>
        <begin position="25"/>
        <end position="56"/>
    </location>
</feature>
<feature type="transmembrane region" description="Helical" evidence="5">
    <location>
        <begin position="98"/>
        <end position="114"/>
    </location>
</feature>
<keyword evidence="2 5" id="KW-0812">Transmembrane</keyword>
<evidence type="ECO:0000256" key="2">
    <source>
        <dbReference type="ARBA" id="ARBA00022692"/>
    </source>
</evidence>
<name>A0AB39W3B8_9FLAO</name>
<dbReference type="InterPro" id="IPR051533">
    <property type="entry name" value="WaaL-like"/>
</dbReference>
<feature type="transmembrane region" description="Helical" evidence="5">
    <location>
        <begin position="126"/>
        <end position="145"/>
    </location>
</feature>
<dbReference type="RefSeq" id="WP_369752900.1">
    <property type="nucleotide sequence ID" value="NZ_CP165625.1"/>
</dbReference>
<evidence type="ECO:0000256" key="1">
    <source>
        <dbReference type="ARBA" id="ARBA00004141"/>
    </source>
</evidence>
<dbReference type="GO" id="GO:0016020">
    <property type="term" value="C:membrane"/>
    <property type="evidence" value="ECO:0007669"/>
    <property type="project" value="UniProtKB-SubCell"/>
</dbReference>
<comment type="subcellular location">
    <subcellularLocation>
        <location evidence="1">Membrane</location>
        <topology evidence="1">Multi-pass membrane protein</topology>
    </subcellularLocation>
</comment>
<feature type="transmembrane region" description="Helical" evidence="5">
    <location>
        <begin position="392"/>
        <end position="411"/>
    </location>
</feature>
<feature type="transmembrane region" description="Helical" evidence="5">
    <location>
        <begin position="68"/>
        <end position="86"/>
    </location>
</feature>
<keyword evidence="4 5" id="KW-0472">Membrane</keyword>
<feature type="transmembrane region" description="Helical" evidence="5">
    <location>
        <begin position="165"/>
        <end position="181"/>
    </location>
</feature>
<dbReference type="PANTHER" id="PTHR37422">
    <property type="entry name" value="TEICHURONIC ACID BIOSYNTHESIS PROTEIN TUAE"/>
    <property type="match status" value="1"/>
</dbReference>
<feature type="domain" description="O-antigen ligase-related" evidence="6">
    <location>
        <begin position="193"/>
        <end position="376"/>
    </location>
</feature>